<dbReference type="Proteomes" id="UP000551616">
    <property type="component" value="Unassembled WGS sequence"/>
</dbReference>
<evidence type="ECO:0000313" key="2">
    <source>
        <dbReference type="EMBL" id="MBA2114854.1"/>
    </source>
</evidence>
<name>A0A7V8V4L7_9BACT</name>
<evidence type="ECO:0000256" key="1">
    <source>
        <dbReference type="SAM" id="MobiDB-lite"/>
    </source>
</evidence>
<proteinExistence type="predicted"/>
<comment type="caution">
    <text evidence="2">The sequence shown here is derived from an EMBL/GenBank/DDBJ whole genome shotgun (WGS) entry which is preliminary data.</text>
</comment>
<evidence type="ECO:0000313" key="3">
    <source>
        <dbReference type="Proteomes" id="UP000551616"/>
    </source>
</evidence>
<protein>
    <recommendedName>
        <fullName evidence="4">Carboxypeptidase regulatory-like domain-containing protein</fullName>
    </recommendedName>
</protein>
<reference evidence="2 3" key="1">
    <citation type="submission" date="2020-05" db="EMBL/GenBank/DDBJ databases">
        <title>Bremerella alba sp. nov., a novel planctomycete isolated from the surface of the macroalga Fucus spiralis.</title>
        <authorList>
            <person name="Godinho O."/>
            <person name="Botelho R."/>
            <person name="Albuquerque L."/>
            <person name="Wiegand S."/>
            <person name="Da Costa M.S."/>
            <person name="Lobo-Da-Cunha A."/>
            <person name="Jogler C."/>
            <person name="Lage O.M."/>
        </authorList>
    </citation>
    <scope>NUCLEOTIDE SEQUENCE [LARGE SCALE GENOMIC DNA]</scope>
    <source>
        <strain evidence="2 3">FF15</strain>
    </source>
</reference>
<dbReference type="AlphaFoldDB" id="A0A7V8V4L7"/>
<dbReference type="PROSITE" id="PS51257">
    <property type="entry name" value="PROKAR_LIPOPROTEIN"/>
    <property type="match status" value="1"/>
</dbReference>
<dbReference type="EMBL" id="JABRWO010000005">
    <property type="protein sequence ID" value="MBA2114854.1"/>
    <property type="molecule type" value="Genomic_DNA"/>
</dbReference>
<accession>A0A7V8V4L7</accession>
<evidence type="ECO:0008006" key="4">
    <source>
        <dbReference type="Google" id="ProtNLM"/>
    </source>
</evidence>
<dbReference type="RefSeq" id="WP_207396320.1">
    <property type="nucleotide sequence ID" value="NZ_JABRWO010000005.1"/>
</dbReference>
<feature type="region of interest" description="Disordered" evidence="1">
    <location>
        <begin position="93"/>
        <end position="121"/>
    </location>
</feature>
<keyword evidence="3" id="KW-1185">Reference proteome</keyword>
<organism evidence="2 3">
    <name type="scientific">Bremerella alba</name>
    <dbReference type="NCBI Taxonomy" id="980252"/>
    <lineage>
        <taxon>Bacteria</taxon>
        <taxon>Pseudomonadati</taxon>
        <taxon>Planctomycetota</taxon>
        <taxon>Planctomycetia</taxon>
        <taxon>Pirellulales</taxon>
        <taxon>Pirellulaceae</taxon>
        <taxon>Bremerella</taxon>
    </lineage>
</organism>
<gene>
    <name evidence="2" type="ORF">HOV93_20220</name>
</gene>
<sequence length="138" mass="14634">MVREFLGLLAVGVTVISLAGCGQNTGPALGQVSGTVTLDGKPLSNSMVSFYPDAGGRSAHGITDKSGKYLLQFTGMKNGALVDTHKVKIETGIQLSESETGPKPKKVSQLPARYNKETELTAKVERGSNTFDYDLQSK</sequence>